<proteinExistence type="predicted"/>
<dbReference type="Proteomes" id="UP000789702">
    <property type="component" value="Unassembled WGS sequence"/>
</dbReference>
<organism evidence="1 2">
    <name type="scientific">Dentiscutata heterogama</name>
    <dbReference type="NCBI Taxonomy" id="1316150"/>
    <lineage>
        <taxon>Eukaryota</taxon>
        <taxon>Fungi</taxon>
        <taxon>Fungi incertae sedis</taxon>
        <taxon>Mucoromycota</taxon>
        <taxon>Glomeromycotina</taxon>
        <taxon>Glomeromycetes</taxon>
        <taxon>Diversisporales</taxon>
        <taxon>Gigasporaceae</taxon>
        <taxon>Dentiscutata</taxon>
    </lineage>
</organism>
<evidence type="ECO:0000313" key="1">
    <source>
        <dbReference type="EMBL" id="CAG8699871.1"/>
    </source>
</evidence>
<comment type="caution">
    <text evidence="1">The sequence shown here is derived from an EMBL/GenBank/DDBJ whole genome shotgun (WGS) entry which is preliminary data.</text>
</comment>
<accession>A0ACA9PA77</accession>
<gene>
    <name evidence="1" type="ORF">DHETER_LOCUS11697</name>
</gene>
<protein>
    <submittedName>
        <fullName evidence="1">2450_t:CDS:1</fullName>
    </submittedName>
</protein>
<feature type="non-terminal residue" evidence="1">
    <location>
        <position position="71"/>
    </location>
</feature>
<name>A0ACA9PA77_9GLOM</name>
<keyword evidence="2" id="KW-1185">Reference proteome</keyword>
<feature type="non-terminal residue" evidence="1">
    <location>
        <position position="1"/>
    </location>
</feature>
<reference evidence="1" key="1">
    <citation type="submission" date="2021-06" db="EMBL/GenBank/DDBJ databases">
        <authorList>
            <person name="Kallberg Y."/>
            <person name="Tangrot J."/>
            <person name="Rosling A."/>
        </authorList>
    </citation>
    <scope>NUCLEOTIDE SEQUENCE</scope>
    <source>
        <strain evidence="1">IL203A</strain>
    </source>
</reference>
<evidence type="ECO:0000313" key="2">
    <source>
        <dbReference type="Proteomes" id="UP000789702"/>
    </source>
</evidence>
<sequence length="71" mass="8358">QFLEADSDYDSDNEIKQQFFEADKLIKEFPIITQKHENNKYTSKLIDTRGIVSELESFKSNQDLKLSNFKP</sequence>
<dbReference type="EMBL" id="CAJVPU010026425">
    <property type="protein sequence ID" value="CAG8699871.1"/>
    <property type="molecule type" value="Genomic_DNA"/>
</dbReference>